<keyword evidence="6 7" id="KW-0539">Nucleus</keyword>
<keyword evidence="4" id="KW-0597">Phosphoprotein</keyword>
<evidence type="ECO:0000256" key="5">
    <source>
        <dbReference type="ARBA" id="ARBA00022884"/>
    </source>
</evidence>
<dbReference type="InterPro" id="IPR038664">
    <property type="entry name" value="Gar1/Naf1_Cbf5-bd_sf"/>
</dbReference>
<dbReference type="PANTHER" id="PTHR31633:SF1">
    <property type="entry name" value="H_ACA RIBONUCLEOPROTEIN COMPLEX NON-CORE SUBUNIT NAF1"/>
    <property type="match status" value="1"/>
</dbReference>
<name>A0A9W8CXB9_9FUNG</name>
<evidence type="ECO:0000256" key="4">
    <source>
        <dbReference type="ARBA" id="ARBA00022553"/>
    </source>
</evidence>
<dbReference type="AlphaFoldDB" id="A0A9W8CXB9"/>
<keyword evidence="5 7" id="KW-0694">RNA-binding</keyword>
<dbReference type="Proteomes" id="UP001143981">
    <property type="component" value="Unassembled WGS sequence"/>
</dbReference>
<dbReference type="PANTHER" id="PTHR31633">
    <property type="entry name" value="H/ACA RIBONUCLEOPROTEIN COMPLEX NON-CORE SUBUNIT NAF1"/>
    <property type="match status" value="1"/>
</dbReference>
<keyword evidence="2 7" id="KW-0690">Ribosome biogenesis</keyword>
<dbReference type="Pfam" id="PF04410">
    <property type="entry name" value="Gar1"/>
    <property type="match status" value="1"/>
</dbReference>
<feature type="region of interest" description="Disordered" evidence="8">
    <location>
        <begin position="1"/>
        <end position="89"/>
    </location>
</feature>
<sequence length="318" mass="33336">MANDAQPAAGDQHDGGARAAGSVEEEEEVLDQGVAQLLQMAKDTDGETEAEPAVEPAVAPAAADGESSDTDSSSSSGSDFDIDSDDEGGEGKSVIQLIAEGGGDDDEDGIGPGSVTLVTRHEITNPTVPEPPIAQVPDSAQLCALGAIHSIVGSSVIIQAHISGETHVLDSESLVAFADGKVLGMVFDVFGPVARPMYTVRFNSVDDIDGERCTAGSPVFYAMGWSRMLSTERLRIRGTDASNEYDEEIGSDAMEFSDDEAEIAFKRKRKRERTQRINAPSSGPAVPPPPPSAVDQPASVAGRKLQSYEDICDPDLGF</sequence>
<comment type="subcellular location">
    <subcellularLocation>
        <location evidence="7">Nucleus</location>
        <location evidence="7">Nucleolus</location>
    </subcellularLocation>
</comment>
<evidence type="ECO:0000256" key="1">
    <source>
        <dbReference type="ARBA" id="ARBA00009801"/>
    </source>
</evidence>
<dbReference type="GO" id="GO:0006364">
    <property type="term" value="P:rRNA processing"/>
    <property type="evidence" value="ECO:0007669"/>
    <property type="project" value="UniProtKB-KW"/>
</dbReference>
<dbReference type="GO" id="GO:0001522">
    <property type="term" value="P:pseudouridine synthesis"/>
    <property type="evidence" value="ECO:0007669"/>
    <property type="project" value="InterPro"/>
</dbReference>
<keyword evidence="10" id="KW-1185">Reference proteome</keyword>
<keyword evidence="3 7" id="KW-0698">rRNA processing</keyword>
<feature type="compositionally biased region" description="Low complexity" evidence="8">
    <location>
        <begin position="53"/>
        <end position="79"/>
    </location>
</feature>
<dbReference type="Gene3D" id="2.40.10.230">
    <property type="entry name" value="Probable tRNA pseudouridine synthase domain"/>
    <property type="match status" value="1"/>
</dbReference>
<dbReference type="InterPro" id="IPR009000">
    <property type="entry name" value="Transl_B-barrel_sf"/>
</dbReference>
<dbReference type="InterPro" id="IPR007504">
    <property type="entry name" value="H/ACA_rnp_Gar1/Naf1"/>
</dbReference>
<evidence type="ECO:0000256" key="6">
    <source>
        <dbReference type="ARBA" id="ARBA00023242"/>
    </source>
</evidence>
<evidence type="ECO:0000256" key="8">
    <source>
        <dbReference type="SAM" id="MobiDB-lite"/>
    </source>
</evidence>
<comment type="similarity">
    <text evidence="7">Belongs to the GAR1 family.</text>
</comment>
<gene>
    <name evidence="9" type="ORF">LPJ61_004359</name>
</gene>
<evidence type="ECO:0000256" key="3">
    <source>
        <dbReference type="ARBA" id="ARBA00022552"/>
    </source>
</evidence>
<evidence type="ECO:0000256" key="2">
    <source>
        <dbReference type="ARBA" id="ARBA00022517"/>
    </source>
</evidence>
<dbReference type="GO" id="GO:0003723">
    <property type="term" value="F:RNA binding"/>
    <property type="evidence" value="ECO:0007669"/>
    <property type="project" value="UniProtKB-KW"/>
</dbReference>
<dbReference type="GO" id="GO:0000493">
    <property type="term" value="P:box H/ACA snoRNP assembly"/>
    <property type="evidence" value="ECO:0007669"/>
    <property type="project" value="InterPro"/>
</dbReference>
<dbReference type="InterPro" id="IPR040309">
    <property type="entry name" value="Naf1"/>
</dbReference>
<evidence type="ECO:0000313" key="10">
    <source>
        <dbReference type="Proteomes" id="UP001143981"/>
    </source>
</evidence>
<comment type="caution">
    <text evidence="9">The sequence shown here is derived from an EMBL/GenBank/DDBJ whole genome shotgun (WGS) entry which is preliminary data.</text>
</comment>
<dbReference type="GO" id="GO:0005732">
    <property type="term" value="C:sno(s)RNA-containing ribonucleoprotein complex"/>
    <property type="evidence" value="ECO:0007669"/>
    <property type="project" value="InterPro"/>
</dbReference>
<dbReference type="OrthoDB" id="21550at2759"/>
<keyword evidence="7" id="KW-0687">Ribonucleoprotein</keyword>
<dbReference type="GO" id="GO:0005730">
    <property type="term" value="C:nucleolus"/>
    <property type="evidence" value="ECO:0007669"/>
    <property type="project" value="UniProtKB-SubCell"/>
</dbReference>
<protein>
    <recommendedName>
        <fullName evidence="7">H/ACA ribonucleoprotein complex subunit</fullName>
    </recommendedName>
</protein>
<proteinExistence type="inferred from homology"/>
<comment type="similarity">
    <text evidence="1">Belongs to the NAF1 family.</text>
</comment>
<reference evidence="9" key="1">
    <citation type="submission" date="2022-07" db="EMBL/GenBank/DDBJ databases">
        <title>Phylogenomic reconstructions and comparative analyses of Kickxellomycotina fungi.</title>
        <authorList>
            <person name="Reynolds N.K."/>
            <person name="Stajich J.E."/>
            <person name="Barry K."/>
            <person name="Grigoriev I.V."/>
            <person name="Crous P."/>
            <person name="Smith M.E."/>
        </authorList>
    </citation>
    <scope>NUCLEOTIDE SEQUENCE</scope>
    <source>
        <strain evidence="9">BCRC 34381</strain>
    </source>
</reference>
<organism evidence="9 10">
    <name type="scientific">Coemansia biformis</name>
    <dbReference type="NCBI Taxonomy" id="1286918"/>
    <lineage>
        <taxon>Eukaryota</taxon>
        <taxon>Fungi</taxon>
        <taxon>Fungi incertae sedis</taxon>
        <taxon>Zoopagomycota</taxon>
        <taxon>Kickxellomycotina</taxon>
        <taxon>Kickxellomycetes</taxon>
        <taxon>Kickxellales</taxon>
        <taxon>Kickxellaceae</taxon>
        <taxon>Coemansia</taxon>
    </lineage>
</organism>
<evidence type="ECO:0000256" key="7">
    <source>
        <dbReference type="RuleBase" id="RU364004"/>
    </source>
</evidence>
<feature type="region of interest" description="Disordered" evidence="8">
    <location>
        <begin position="267"/>
        <end position="305"/>
    </location>
</feature>
<dbReference type="EMBL" id="JANBOI010000964">
    <property type="protein sequence ID" value="KAJ1727848.1"/>
    <property type="molecule type" value="Genomic_DNA"/>
</dbReference>
<dbReference type="SUPFAM" id="SSF50447">
    <property type="entry name" value="Translation proteins"/>
    <property type="match status" value="1"/>
</dbReference>
<accession>A0A9W8CXB9</accession>
<comment type="function">
    <text evidence="7">Required for ribosome biogenesis. Part of a complex which catalyzes pseudouridylation of rRNA. This involves the isomerization of uridine such that the ribose is subsequently attached to C5, instead of the normal N1. Pseudouridine ("psi") residues may serve to stabilize the conformation of rRNAs.</text>
</comment>
<comment type="subunit">
    <text evidence="7">Component of the small nucleolar ribonucleoprotein particles containing H/ACA-type snoRNAs (H/ACA snoRNPs).</text>
</comment>
<evidence type="ECO:0000313" key="9">
    <source>
        <dbReference type="EMBL" id="KAJ1727848.1"/>
    </source>
</evidence>